<dbReference type="Gene3D" id="1.10.238.10">
    <property type="entry name" value="EF-hand"/>
    <property type="match status" value="1"/>
</dbReference>
<feature type="signal peptide" evidence="1">
    <location>
        <begin position="1"/>
        <end position="18"/>
    </location>
</feature>
<feature type="chain" id="PRO_5040931165" evidence="1">
    <location>
        <begin position="19"/>
        <end position="120"/>
    </location>
</feature>
<evidence type="ECO:0000313" key="2">
    <source>
        <dbReference type="EMBL" id="MCK9688715.1"/>
    </source>
</evidence>
<accession>A0A9X2C458</accession>
<dbReference type="Proteomes" id="UP001139353">
    <property type="component" value="Unassembled WGS sequence"/>
</dbReference>
<reference evidence="2" key="1">
    <citation type="submission" date="2021-11" db="EMBL/GenBank/DDBJ databases">
        <title>BS-T2-15 a new species belonging to the Comamonadaceae family isolated from the soil of a French oak forest.</title>
        <authorList>
            <person name="Mieszkin S."/>
            <person name="Alain K."/>
        </authorList>
    </citation>
    <scope>NUCLEOTIDE SEQUENCE</scope>
    <source>
        <strain evidence="2">BS-T2-15</strain>
    </source>
</reference>
<evidence type="ECO:0000256" key="1">
    <source>
        <dbReference type="SAM" id="SignalP"/>
    </source>
</evidence>
<proteinExistence type="predicted"/>
<comment type="caution">
    <text evidence="2">The sequence shown here is derived from an EMBL/GenBank/DDBJ whole genome shotgun (WGS) entry which is preliminary data.</text>
</comment>
<dbReference type="InterPro" id="IPR011992">
    <property type="entry name" value="EF-hand-dom_pair"/>
</dbReference>
<dbReference type="AlphaFoldDB" id="A0A9X2C458"/>
<sequence length="120" mass="12227">MRNVLAILALLAAASAQAGPFLDPGRPPAAAQQAAQAEGRVRPASVGAALDSDALAHLHASFDAADTAHRGTLSRAEAQAGGFGWIANHFDAIDTAHAGRVSFDDVARYLAARRAGSATK</sequence>
<dbReference type="SUPFAM" id="SSF47473">
    <property type="entry name" value="EF-hand"/>
    <property type="match status" value="1"/>
</dbReference>
<organism evidence="2 3">
    <name type="scientific">Scleromatobacter humisilvae</name>
    <dbReference type="NCBI Taxonomy" id="2897159"/>
    <lineage>
        <taxon>Bacteria</taxon>
        <taxon>Pseudomonadati</taxon>
        <taxon>Pseudomonadota</taxon>
        <taxon>Betaproteobacteria</taxon>
        <taxon>Burkholderiales</taxon>
        <taxon>Sphaerotilaceae</taxon>
        <taxon>Scleromatobacter</taxon>
    </lineage>
</organism>
<keyword evidence="3" id="KW-1185">Reference proteome</keyword>
<name>A0A9X2C458_9BURK</name>
<protein>
    <submittedName>
        <fullName evidence="2">EF-hand domain-containing protein</fullName>
    </submittedName>
</protein>
<evidence type="ECO:0000313" key="3">
    <source>
        <dbReference type="Proteomes" id="UP001139353"/>
    </source>
</evidence>
<dbReference type="RefSeq" id="WP_275684764.1">
    <property type="nucleotide sequence ID" value="NZ_JAJLJH010000010.1"/>
</dbReference>
<dbReference type="EMBL" id="JAJLJH010000010">
    <property type="protein sequence ID" value="MCK9688715.1"/>
    <property type="molecule type" value="Genomic_DNA"/>
</dbReference>
<gene>
    <name evidence="2" type="ORF">LPC04_23635</name>
</gene>
<keyword evidence="1" id="KW-0732">Signal</keyword>